<comment type="caution">
    <text evidence="1">The sequence shown here is derived from an EMBL/GenBank/DDBJ whole genome shotgun (WGS) entry which is preliminary data.</text>
</comment>
<sequence>MWGGKKYLIGGLGEFWEYVFCYYGLESRIPKSELEKLAVSNLKFFQENRDSDELRMKRSRIIAILGATSDITSLAINDIINTPNLGKANGITIKLYDDLIHNQQNHVHLQEVAKSYNKICIFGDRDTVDVVTGEIDAVKDCDILLHFEDFRQEEGRLAGKVLRQMNCLSEVVNSVHNRNLRIILCNHGPVCFLATCLIEFCTTIRPWNIIAITADEGLSVIDIASKKTGVPVHRFSAPPVWGFVGLNSFVDMRNVVFQADVYRPNQRKRVKVVFKIVELVVAVVETLEHIYSKVIVIKQKWHMCMPGPTIICCKQEEVLGIVEDDPSTSTREIARQVFNCPRGSTLPLGTIKSELRLMPYLIEDHDEIITATQEKKVNNNFFMLAYVRVRVTFRKLQNSIATG</sequence>
<evidence type="ECO:0000313" key="2">
    <source>
        <dbReference type="Proteomes" id="UP001162164"/>
    </source>
</evidence>
<evidence type="ECO:0008006" key="3">
    <source>
        <dbReference type="Google" id="ProtNLM"/>
    </source>
</evidence>
<dbReference type="EMBL" id="JAPWTJ010001086">
    <property type="protein sequence ID" value="KAJ8973897.1"/>
    <property type="molecule type" value="Genomic_DNA"/>
</dbReference>
<accession>A0ABQ9J8V5</accession>
<dbReference type="Proteomes" id="UP001162164">
    <property type="component" value="Unassembled WGS sequence"/>
</dbReference>
<gene>
    <name evidence="1" type="ORF">NQ317_018852</name>
</gene>
<name>A0ABQ9J8V5_9CUCU</name>
<organism evidence="1 2">
    <name type="scientific">Molorchus minor</name>
    <dbReference type="NCBI Taxonomy" id="1323400"/>
    <lineage>
        <taxon>Eukaryota</taxon>
        <taxon>Metazoa</taxon>
        <taxon>Ecdysozoa</taxon>
        <taxon>Arthropoda</taxon>
        <taxon>Hexapoda</taxon>
        <taxon>Insecta</taxon>
        <taxon>Pterygota</taxon>
        <taxon>Neoptera</taxon>
        <taxon>Endopterygota</taxon>
        <taxon>Coleoptera</taxon>
        <taxon>Polyphaga</taxon>
        <taxon>Cucujiformia</taxon>
        <taxon>Chrysomeloidea</taxon>
        <taxon>Cerambycidae</taxon>
        <taxon>Lamiinae</taxon>
        <taxon>Monochamini</taxon>
        <taxon>Molorchus</taxon>
    </lineage>
</organism>
<protein>
    <recommendedName>
        <fullName evidence="3">Malate dehydrogenase</fullName>
    </recommendedName>
</protein>
<reference evidence="1" key="1">
    <citation type="journal article" date="2023" name="Insect Mol. Biol.">
        <title>Genome sequencing provides insights into the evolution of gene families encoding plant cell wall-degrading enzymes in longhorned beetles.</title>
        <authorList>
            <person name="Shin N.R."/>
            <person name="Okamura Y."/>
            <person name="Kirsch R."/>
            <person name="Pauchet Y."/>
        </authorList>
    </citation>
    <scope>NUCLEOTIDE SEQUENCE</scope>
    <source>
        <strain evidence="1">MMC_N1</strain>
    </source>
</reference>
<dbReference type="Gene3D" id="3.40.50.720">
    <property type="entry name" value="NAD(P)-binding Rossmann-like Domain"/>
    <property type="match status" value="1"/>
</dbReference>
<evidence type="ECO:0000313" key="1">
    <source>
        <dbReference type="EMBL" id="KAJ8973897.1"/>
    </source>
</evidence>
<keyword evidence="2" id="KW-1185">Reference proteome</keyword>
<proteinExistence type="predicted"/>